<dbReference type="SUPFAM" id="SSF82861">
    <property type="entry name" value="Mechanosensitive channel protein MscS (YggB), transmembrane region"/>
    <property type="match status" value="1"/>
</dbReference>
<dbReference type="Gene3D" id="2.30.30.60">
    <property type="match status" value="1"/>
</dbReference>
<keyword evidence="12" id="KW-1185">Reference proteome</keyword>
<dbReference type="AlphaFoldDB" id="A0A840Z0S2"/>
<protein>
    <submittedName>
        <fullName evidence="11">Small-conductance mechanosensitive channel</fullName>
    </submittedName>
</protein>
<feature type="domain" description="Mechanosensitive ion channel transmembrane helices 2/3" evidence="10">
    <location>
        <begin position="165"/>
        <end position="204"/>
    </location>
</feature>
<dbReference type="SUPFAM" id="SSF50182">
    <property type="entry name" value="Sm-like ribonucleoproteins"/>
    <property type="match status" value="1"/>
</dbReference>
<evidence type="ECO:0000256" key="7">
    <source>
        <dbReference type="SAM" id="Phobius"/>
    </source>
</evidence>
<evidence type="ECO:0000256" key="2">
    <source>
        <dbReference type="ARBA" id="ARBA00008017"/>
    </source>
</evidence>
<gene>
    <name evidence="11" type="ORF">FHR23_002456</name>
</gene>
<evidence type="ECO:0000259" key="9">
    <source>
        <dbReference type="Pfam" id="PF21082"/>
    </source>
</evidence>
<feature type="transmembrane region" description="Helical" evidence="7">
    <location>
        <begin position="41"/>
        <end position="61"/>
    </location>
</feature>
<feature type="transmembrane region" description="Helical" evidence="7">
    <location>
        <begin position="153"/>
        <end position="178"/>
    </location>
</feature>
<dbReference type="Pfam" id="PF21082">
    <property type="entry name" value="MS_channel_3rd"/>
    <property type="match status" value="1"/>
</dbReference>
<keyword evidence="6 7" id="KW-0472">Membrane</keyword>
<evidence type="ECO:0000256" key="6">
    <source>
        <dbReference type="ARBA" id="ARBA00023136"/>
    </source>
</evidence>
<dbReference type="InterPro" id="IPR023408">
    <property type="entry name" value="MscS_beta-dom_sf"/>
</dbReference>
<evidence type="ECO:0000256" key="1">
    <source>
        <dbReference type="ARBA" id="ARBA00004651"/>
    </source>
</evidence>
<accession>A0A840Z0S2</accession>
<comment type="subcellular location">
    <subcellularLocation>
        <location evidence="1">Cell membrane</location>
        <topology evidence="1">Multi-pass membrane protein</topology>
    </subcellularLocation>
</comment>
<keyword evidence="3" id="KW-1003">Cell membrane</keyword>
<evidence type="ECO:0000256" key="4">
    <source>
        <dbReference type="ARBA" id="ARBA00022692"/>
    </source>
</evidence>
<dbReference type="GO" id="GO:0008381">
    <property type="term" value="F:mechanosensitive monoatomic ion channel activity"/>
    <property type="evidence" value="ECO:0007669"/>
    <property type="project" value="UniProtKB-ARBA"/>
</dbReference>
<proteinExistence type="inferred from homology"/>
<comment type="caution">
    <text evidence="11">The sequence shown here is derived from an EMBL/GenBank/DDBJ whole genome shotgun (WGS) entry which is preliminary data.</text>
</comment>
<organism evidence="11 12">
    <name type="scientific">Stakelama sediminis</name>
    <dbReference type="NCBI Taxonomy" id="463200"/>
    <lineage>
        <taxon>Bacteria</taxon>
        <taxon>Pseudomonadati</taxon>
        <taxon>Pseudomonadota</taxon>
        <taxon>Alphaproteobacteria</taxon>
        <taxon>Sphingomonadales</taxon>
        <taxon>Sphingomonadaceae</taxon>
        <taxon>Stakelama</taxon>
    </lineage>
</organism>
<dbReference type="InterPro" id="IPR011014">
    <property type="entry name" value="MscS_channel_TM-2"/>
</dbReference>
<keyword evidence="5 7" id="KW-1133">Transmembrane helix</keyword>
<feature type="transmembrane region" description="Helical" evidence="7">
    <location>
        <begin position="112"/>
        <end position="132"/>
    </location>
</feature>
<dbReference type="InterPro" id="IPR011066">
    <property type="entry name" value="MscS_channel_C_sf"/>
</dbReference>
<evidence type="ECO:0000256" key="5">
    <source>
        <dbReference type="ARBA" id="ARBA00022989"/>
    </source>
</evidence>
<dbReference type="PANTHER" id="PTHR30566">
    <property type="entry name" value="YNAI-RELATED MECHANOSENSITIVE ION CHANNEL"/>
    <property type="match status" value="1"/>
</dbReference>
<dbReference type="Proteomes" id="UP000554342">
    <property type="component" value="Unassembled WGS sequence"/>
</dbReference>
<feature type="domain" description="Mechanosensitive ion channel MscS C-terminal" evidence="9">
    <location>
        <begin position="280"/>
        <end position="362"/>
    </location>
</feature>
<sequence length="401" mass="43526">MQVTNNAAKAATPKHHLNTADLNRQFHDGLTQASGWLQEHWLQILIAVVIAAIIVGILHAIRGWAIRLCRKSTDITGWSKILGKTVGKTGNFFIIMVAAKLVSGYADPPEVVAHTITFLFTIAAVFQAAMWAREVILGFVEYRTQVDDFHGETLTSAMGIIRLLVTLALFSIALIVVLDNLGVNVTGVVAGLGVGGIAIGLAAQGIFADLFAALSIIFDKPFRKGDSIAYDGTSGSIEQIGLKSTRVRSFDGDERIISNRNLLDKEISNNTLRNHRRGNFAIGVTYQTDPDMCERIPDMLKEIVEAHGAIFIRSGFTGFGDSSLDFEVIFDTDGPDYATFYAARTAIGIAILKKFNGDGIDIAYPTQTTFTAAPDGRMIYPYPKVQPVVGVDPDHLPEQGN</sequence>
<dbReference type="InterPro" id="IPR010920">
    <property type="entry name" value="LSM_dom_sf"/>
</dbReference>
<dbReference type="Gene3D" id="1.10.287.1260">
    <property type="match status" value="1"/>
</dbReference>
<reference evidence="11 12" key="1">
    <citation type="submission" date="2020-08" db="EMBL/GenBank/DDBJ databases">
        <title>Genomic Encyclopedia of Type Strains, Phase IV (KMG-IV): sequencing the most valuable type-strain genomes for metagenomic binning, comparative biology and taxonomic classification.</title>
        <authorList>
            <person name="Goeker M."/>
        </authorList>
    </citation>
    <scope>NUCLEOTIDE SEQUENCE [LARGE SCALE GENOMIC DNA]</scope>
    <source>
        <strain evidence="11 12">DSM 27203</strain>
    </source>
</reference>
<dbReference type="RefSeq" id="WP_184004311.1">
    <property type="nucleotide sequence ID" value="NZ_BAABIF010000001.1"/>
</dbReference>
<evidence type="ECO:0000256" key="3">
    <source>
        <dbReference type="ARBA" id="ARBA00022475"/>
    </source>
</evidence>
<dbReference type="Pfam" id="PF21088">
    <property type="entry name" value="MS_channel_1st"/>
    <property type="match status" value="1"/>
</dbReference>
<comment type="similarity">
    <text evidence="2">Belongs to the MscS (TC 1.A.23) family.</text>
</comment>
<dbReference type="PANTHER" id="PTHR30566:SF25">
    <property type="entry name" value="INNER MEMBRANE PROTEIN"/>
    <property type="match status" value="1"/>
</dbReference>
<keyword evidence="4 7" id="KW-0812">Transmembrane</keyword>
<evidence type="ECO:0000313" key="12">
    <source>
        <dbReference type="Proteomes" id="UP000554342"/>
    </source>
</evidence>
<dbReference type="SUPFAM" id="SSF82689">
    <property type="entry name" value="Mechanosensitive channel protein MscS (YggB), C-terminal domain"/>
    <property type="match status" value="1"/>
</dbReference>
<feature type="transmembrane region" description="Helical" evidence="7">
    <location>
        <begin position="89"/>
        <end position="106"/>
    </location>
</feature>
<dbReference type="InterPro" id="IPR049278">
    <property type="entry name" value="MS_channel_C"/>
</dbReference>
<dbReference type="Gene3D" id="3.30.70.100">
    <property type="match status" value="1"/>
</dbReference>
<evidence type="ECO:0000259" key="10">
    <source>
        <dbReference type="Pfam" id="PF21088"/>
    </source>
</evidence>
<dbReference type="Pfam" id="PF00924">
    <property type="entry name" value="MS_channel_2nd"/>
    <property type="match status" value="1"/>
</dbReference>
<dbReference type="InterPro" id="IPR006685">
    <property type="entry name" value="MscS_channel_2nd"/>
</dbReference>
<feature type="transmembrane region" description="Helical" evidence="7">
    <location>
        <begin position="190"/>
        <end position="218"/>
    </location>
</feature>
<evidence type="ECO:0000259" key="8">
    <source>
        <dbReference type="Pfam" id="PF00924"/>
    </source>
</evidence>
<dbReference type="GO" id="GO:0005886">
    <property type="term" value="C:plasma membrane"/>
    <property type="evidence" value="ECO:0007669"/>
    <property type="project" value="UniProtKB-SubCell"/>
</dbReference>
<evidence type="ECO:0000313" key="11">
    <source>
        <dbReference type="EMBL" id="MBB5719515.1"/>
    </source>
</evidence>
<dbReference type="InterPro" id="IPR049142">
    <property type="entry name" value="MS_channel_1st"/>
</dbReference>
<name>A0A840Z0S2_9SPHN</name>
<feature type="domain" description="Mechanosensitive ion channel MscS" evidence="8">
    <location>
        <begin position="206"/>
        <end position="270"/>
    </location>
</feature>
<dbReference type="EMBL" id="JACIJI010000004">
    <property type="protein sequence ID" value="MBB5719515.1"/>
    <property type="molecule type" value="Genomic_DNA"/>
</dbReference>